<feature type="signal peptide" evidence="1">
    <location>
        <begin position="1"/>
        <end position="18"/>
    </location>
</feature>
<protein>
    <submittedName>
        <fullName evidence="2">Uncharacterized protein</fullName>
    </submittedName>
</protein>
<dbReference type="InParanoid" id="A0A1B7MQG8"/>
<evidence type="ECO:0000313" key="2">
    <source>
        <dbReference type="EMBL" id="OAX34854.1"/>
    </source>
</evidence>
<accession>A0A1B7MQG8</accession>
<dbReference type="AlphaFoldDB" id="A0A1B7MQG8"/>
<name>A0A1B7MQG8_9AGAM</name>
<dbReference type="OrthoDB" id="2796893at2759"/>
<evidence type="ECO:0000256" key="1">
    <source>
        <dbReference type="SAM" id="SignalP"/>
    </source>
</evidence>
<dbReference type="EMBL" id="KV448560">
    <property type="protein sequence ID" value="OAX34854.1"/>
    <property type="molecule type" value="Genomic_DNA"/>
</dbReference>
<keyword evidence="1" id="KW-0732">Signal</keyword>
<feature type="chain" id="PRO_5008597485" evidence="1">
    <location>
        <begin position="19"/>
        <end position="156"/>
    </location>
</feature>
<evidence type="ECO:0000313" key="3">
    <source>
        <dbReference type="Proteomes" id="UP000092154"/>
    </source>
</evidence>
<keyword evidence="3" id="KW-1185">Reference proteome</keyword>
<organism evidence="2 3">
    <name type="scientific">Rhizopogon vinicolor AM-OR11-026</name>
    <dbReference type="NCBI Taxonomy" id="1314800"/>
    <lineage>
        <taxon>Eukaryota</taxon>
        <taxon>Fungi</taxon>
        <taxon>Dikarya</taxon>
        <taxon>Basidiomycota</taxon>
        <taxon>Agaricomycotina</taxon>
        <taxon>Agaricomycetes</taxon>
        <taxon>Agaricomycetidae</taxon>
        <taxon>Boletales</taxon>
        <taxon>Suillineae</taxon>
        <taxon>Rhizopogonaceae</taxon>
        <taxon>Rhizopogon</taxon>
    </lineage>
</organism>
<gene>
    <name evidence="2" type="ORF">K503DRAFT_774100</name>
</gene>
<reference evidence="2 3" key="1">
    <citation type="submission" date="2016-06" db="EMBL/GenBank/DDBJ databases">
        <title>Comparative genomics of the ectomycorrhizal sister species Rhizopogon vinicolor and Rhizopogon vesiculosus (Basidiomycota: Boletales) reveals a divergence of the mating type B locus.</title>
        <authorList>
            <consortium name="DOE Joint Genome Institute"/>
            <person name="Mujic A.B."/>
            <person name="Kuo A."/>
            <person name="Tritt A."/>
            <person name="Lipzen A."/>
            <person name="Chen C."/>
            <person name="Johnson J."/>
            <person name="Sharma A."/>
            <person name="Barry K."/>
            <person name="Grigoriev I.V."/>
            <person name="Spatafora J.W."/>
        </authorList>
    </citation>
    <scope>NUCLEOTIDE SEQUENCE [LARGE SCALE GENOMIC DNA]</scope>
    <source>
        <strain evidence="2 3">AM-OR11-026</strain>
    </source>
</reference>
<sequence length="156" mass="16899">MASLPFFFLLSILPCILAVQVHPVARGISSSASCTTDNVYEWMNDAQGYSPCLTVAYVEAPCAGNSYIQPSLMVNYSYSLPNSTTANECYCSWSSYNLMMACTLCQGSNFSNGLSGQVGAPLTLLGQPNISLLDTCFLRVRLYLPGLLSIVSQFVF</sequence>
<dbReference type="Proteomes" id="UP000092154">
    <property type="component" value="Unassembled WGS sequence"/>
</dbReference>
<proteinExistence type="predicted"/>